<gene>
    <name evidence="3" type="ORF">PV08_09070</name>
</gene>
<proteinExistence type="predicted"/>
<reference evidence="3 4" key="1">
    <citation type="submission" date="2015-01" db="EMBL/GenBank/DDBJ databases">
        <title>The Genome Sequence of Exophiala spinifera CBS89968.</title>
        <authorList>
            <consortium name="The Broad Institute Genomics Platform"/>
            <person name="Cuomo C."/>
            <person name="de Hoog S."/>
            <person name="Gorbushina A."/>
            <person name="Stielow B."/>
            <person name="Teixiera M."/>
            <person name="Abouelleil A."/>
            <person name="Chapman S.B."/>
            <person name="Priest M."/>
            <person name="Young S.K."/>
            <person name="Wortman J."/>
            <person name="Nusbaum C."/>
            <person name="Birren B."/>
        </authorList>
    </citation>
    <scope>NUCLEOTIDE SEQUENCE [LARGE SCALE GENOMIC DNA]</scope>
    <source>
        <strain evidence="3 4">CBS 89968</strain>
    </source>
</reference>
<dbReference type="Proteomes" id="UP000053328">
    <property type="component" value="Unassembled WGS sequence"/>
</dbReference>
<feature type="compositionally biased region" description="Polar residues" evidence="2">
    <location>
        <begin position="1"/>
        <end position="10"/>
    </location>
</feature>
<evidence type="ECO:0000256" key="1">
    <source>
        <dbReference type="SAM" id="Coils"/>
    </source>
</evidence>
<evidence type="ECO:0000313" key="4">
    <source>
        <dbReference type="Proteomes" id="UP000053328"/>
    </source>
</evidence>
<organism evidence="3 4">
    <name type="scientific">Exophiala spinifera</name>
    <dbReference type="NCBI Taxonomy" id="91928"/>
    <lineage>
        <taxon>Eukaryota</taxon>
        <taxon>Fungi</taxon>
        <taxon>Dikarya</taxon>
        <taxon>Ascomycota</taxon>
        <taxon>Pezizomycotina</taxon>
        <taxon>Eurotiomycetes</taxon>
        <taxon>Chaetothyriomycetidae</taxon>
        <taxon>Chaetothyriales</taxon>
        <taxon>Herpotrichiellaceae</taxon>
        <taxon>Exophiala</taxon>
    </lineage>
</organism>
<name>A0A0D2AYK4_9EURO</name>
<feature type="region of interest" description="Disordered" evidence="2">
    <location>
        <begin position="285"/>
        <end position="312"/>
    </location>
</feature>
<feature type="coiled-coil region" evidence="1">
    <location>
        <begin position="97"/>
        <end position="149"/>
    </location>
</feature>
<dbReference type="GeneID" id="27336153"/>
<evidence type="ECO:0000256" key="2">
    <source>
        <dbReference type="SAM" id="MobiDB-lite"/>
    </source>
</evidence>
<keyword evidence="1" id="KW-0175">Coiled coil</keyword>
<feature type="compositionally biased region" description="Polar residues" evidence="2">
    <location>
        <begin position="285"/>
        <end position="295"/>
    </location>
</feature>
<protein>
    <submittedName>
        <fullName evidence="3">Uncharacterized protein</fullName>
    </submittedName>
</protein>
<accession>A0A0D2AYK4</accession>
<feature type="region of interest" description="Disordered" evidence="2">
    <location>
        <begin position="1"/>
        <end position="78"/>
    </location>
</feature>
<dbReference type="EMBL" id="KN847498">
    <property type="protein sequence ID" value="KIW11798.1"/>
    <property type="molecule type" value="Genomic_DNA"/>
</dbReference>
<feature type="compositionally biased region" description="Polar residues" evidence="2">
    <location>
        <begin position="400"/>
        <end position="413"/>
    </location>
</feature>
<dbReference type="AlphaFoldDB" id="A0A0D2AYK4"/>
<feature type="compositionally biased region" description="Low complexity" evidence="2">
    <location>
        <begin position="22"/>
        <end position="43"/>
    </location>
</feature>
<feature type="compositionally biased region" description="Basic and acidic residues" evidence="2">
    <location>
        <begin position="349"/>
        <end position="362"/>
    </location>
</feature>
<sequence>MANVEMQSIETLVPSTPPPAPRSRSADSMSKSAYASPPAMSASLTPPPSTQPPRFHSPVNRASVGPSDPPLASPPNTLKSNVLRALPTADAIAQAGIEELRDMARELVAAVQEARTSAAHFKLQHSLLAMESEEAAQRAEVERQMSRREMEVLQTVEHKNRASASMRSSQPPAQPQIEALIRTCRMLEDERDDAEHELLRARKHLEAEKDKVDLLVEQNDRLKKRIRDNREHFSRLKSLSPSYTTPRDAYATPQRRAIPKFPESAPSHGTIAALLAADQVLSRESLSVPSTPTKTHTSKFKHGHTRGARSMSSLHTTLAQHGPSQNDNYPESMVPLSAPASQLVIESAERGRHDQDRHDRDSTISISDAEDGSNDDIPQSQASSLASDMLRRNPGPQESLRLSQGAEKSSNALQRKLFGPVQKTAHAKRRAGSFGESDMKAKKARISHGVGLGIESWSQ</sequence>
<dbReference type="OrthoDB" id="5404651at2759"/>
<keyword evidence="4" id="KW-1185">Reference proteome</keyword>
<feature type="region of interest" description="Disordered" evidence="2">
    <location>
        <begin position="349"/>
        <end position="459"/>
    </location>
</feature>
<dbReference type="HOGENOM" id="CLU_018105_0_1_1"/>
<feature type="coiled-coil region" evidence="1">
    <location>
        <begin position="177"/>
        <end position="225"/>
    </location>
</feature>
<evidence type="ECO:0000313" key="3">
    <source>
        <dbReference type="EMBL" id="KIW11798.1"/>
    </source>
</evidence>
<dbReference type="STRING" id="91928.A0A0D2AYK4"/>
<feature type="compositionally biased region" description="Polar residues" evidence="2">
    <location>
        <begin position="376"/>
        <end position="386"/>
    </location>
</feature>
<feature type="compositionally biased region" description="Basic residues" evidence="2">
    <location>
        <begin position="296"/>
        <end position="307"/>
    </location>
</feature>
<dbReference type="RefSeq" id="XP_016232014.1">
    <property type="nucleotide sequence ID" value="XM_016383391.1"/>
</dbReference>
<dbReference type="VEuPathDB" id="FungiDB:PV08_09070"/>